<protein>
    <submittedName>
        <fullName evidence="1">Uncharacterized protein</fullName>
    </submittedName>
</protein>
<gene>
    <name evidence="1" type="ORF">FGO68_gene11122</name>
</gene>
<reference evidence="1" key="1">
    <citation type="submission" date="2019-06" db="EMBL/GenBank/DDBJ databases">
        <authorList>
            <person name="Zheng W."/>
        </authorList>
    </citation>
    <scope>NUCLEOTIDE SEQUENCE</scope>
    <source>
        <strain evidence="1">QDHG01</strain>
    </source>
</reference>
<dbReference type="AlphaFoldDB" id="A0A8J8NL97"/>
<dbReference type="EMBL" id="RRYP01014048">
    <property type="protein sequence ID" value="TNV76180.1"/>
    <property type="molecule type" value="Genomic_DNA"/>
</dbReference>
<dbReference type="Proteomes" id="UP000785679">
    <property type="component" value="Unassembled WGS sequence"/>
</dbReference>
<name>A0A8J8NL97_HALGN</name>
<organism evidence="1 2">
    <name type="scientific">Halteria grandinella</name>
    <dbReference type="NCBI Taxonomy" id="5974"/>
    <lineage>
        <taxon>Eukaryota</taxon>
        <taxon>Sar</taxon>
        <taxon>Alveolata</taxon>
        <taxon>Ciliophora</taxon>
        <taxon>Intramacronucleata</taxon>
        <taxon>Spirotrichea</taxon>
        <taxon>Stichotrichia</taxon>
        <taxon>Sporadotrichida</taxon>
        <taxon>Halteriidae</taxon>
        <taxon>Halteria</taxon>
    </lineage>
</organism>
<evidence type="ECO:0000313" key="2">
    <source>
        <dbReference type="Proteomes" id="UP000785679"/>
    </source>
</evidence>
<accession>A0A8J8NL97</accession>
<sequence length="144" mass="16204">MSAELQVLHLPIQASENVDNCCALHQSETYLGFESGPQHGIPSPPNCLQIVALDQIQLSINTAINSTRQQQENPILQLTHKSQHTLEHYLVQGILMGQRLNRINGRKAPQMKEQASCPKYLRGKGNFPNLKVRRSLKKQNSQTK</sequence>
<keyword evidence="2" id="KW-1185">Reference proteome</keyword>
<evidence type="ECO:0000313" key="1">
    <source>
        <dbReference type="EMBL" id="TNV76180.1"/>
    </source>
</evidence>
<proteinExistence type="predicted"/>
<comment type="caution">
    <text evidence="1">The sequence shown here is derived from an EMBL/GenBank/DDBJ whole genome shotgun (WGS) entry which is preliminary data.</text>
</comment>